<gene>
    <name evidence="2" type="ORF">MPEAHAMD_5961</name>
</gene>
<dbReference type="RefSeq" id="WP_238193127.1">
    <property type="nucleotide sequence ID" value="NZ_BPQJ01000047.1"/>
</dbReference>
<comment type="caution">
    <text evidence="2">The sequence shown here is derived from an EMBL/GenBank/DDBJ whole genome shotgun (WGS) entry which is preliminary data.</text>
</comment>
<sequence length="66" mass="7202">MQGIDIEVEDLDLGLAEELRQTLVGAPDDLARIAQHQVTEALPVYLDRPTRTPRSPRASSTSFLAG</sequence>
<dbReference type="EMBL" id="BPQJ01000047">
    <property type="protein sequence ID" value="GJD65766.1"/>
    <property type="molecule type" value="Genomic_DNA"/>
</dbReference>
<evidence type="ECO:0000313" key="2">
    <source>
        <dbReference type="EMBL" id="GJD65766.1"/>
    </source>
</evidence>
<evidence type="ECO:0000313" key="3">
    <source>
        <dbReference type="Proteomes" id="UP001055286"/>
    </source>
</evidence>
<evidence type="ECO:0000256" key="1">
    <source>
        <dbReference type="SAM" id="MobiDB-lite"/>
    </source>
</evidence>
<dbReference type="AlphaFoldDB" id="A0AA37HHQ0"/>
<organism evidence="2 3">
    <name type="scientific">Methylobacterium frigidaeris</name>
    <dbReference type="NCBI Taxonomy" id="2038277"/>
    <lineage>
        <taxon>Bacteria</taxon>
        <taxon>Pseudomonadati</taxon>
        <taxon>Pseudomonadota</taxon>
        <taxon>Alphaproteobacteria</taxon>
        <taxon>Hyphomicrobiales</taxon>
        <taxon>Methylobacteriaceae</taxon>
        <taxon>Methylobacterium</taxon>
    </lineage>
</organism>
<proteinExistence type="predicted"/>
<dbReference type="Proteomes" id="UP001055286">
    <property type="component" value="Unassembled WGS sequence"/>
</dbReference>
<accession>A0AA37HHQ0</accession>
<name>A0AA37HHQ0_9HYPH</name>
<keyword evidence="3" id="KW-1185">Reference proteome</keyword>
<feature type="region of interest" description="Disordered" evidence="1">
    <location>
        <begin position="46"/>
        <end position="66"/>
    </location>
</feature>
<reference evidence="2" key="1">
    <citation type="journal article" date="2016" name="Front. Microbiol.">
        <title>Genome Sequence of the Piezophilic, Mesophilic Sulfate-Reducing Bacterium Desulfovibrio indicus J2T.</title>
        <authorList>
            <person name="Cao J."/>
            <person name="Maignien L."/>
            <person name="Shao Z."/>
            <person name="Alain K."/>
            <person name="Jebbar M."/>
        </authorList>
    </citation>
    <scope>NUCLEOTIDE SEQUENCE</scope>
    <source>
        <strain evidence="2">JCM 32048</strain>
    </source>
</reference>
<reference evidence="2" key="2">
    <citation type="submission" date="2021-08" db="EMBL/GenBank/DDBJ databases">
        <authorList>
            <person name="Tani A."/>
            <person name="Ola A."/>
            <person name="Ogura Y."/>
            <person name="Katsura K."/>
            <person name="Hayashi T."/>
        </authorList>
    </citation>
    <scope>NUCLEOTIDE SEQUENCE</scope>
    <source>
        <strain evidence="2">JCM 32048</strain>
    </source>
</reference>
<feature type="compositionally biased region" description="Low complexity" evidence="1">
    <location>
        <begin position="52"/>
        <end position="66"/>
    </location>
</feature>
<protein>
    <submittedName>
        <fullName evidence="2">Uncharacterized protein</fullName>
    </submittedName>
</protein>